<dbReference type="EMBL" id="JAVDYJ010000001">
    <property type="protein sequence ID" value="MDR7346619.1"/>
    <property type="molecule type" value="Genomic_DNA"/>
</dbReference>
<evidence type="ECO:0000256" key="1">
    <source>
        <dbReference type="ARBA" id="ARBA00022741"/>
    </source>
</evidence>
<dbReference type="PANTHER" id="PTHR12169">
    <property type="entry name" value="ATPASE N2B"/>
    <property type="match status" value="1"/>
</dbReference>
<dbReference type="RefSeq" id="WP_310171794.1">
    <property type="nucleotide sequence ID" value="NZ_BAABHE010000002.1"/>
</dbReference>
<dbReference type="SUPFAM" id="SSF52540">
    <property type="entry name" value="P-loop containing nucleoside triphosphate hydrolases"/>
    <property type="match status" value="1"/>
</dbReference>
<dbReference type="Gene3D" id="3.40.50.300">
    <property type="entry name" value="P-loop containing nucleotide triphosphate hydrolases"/>
    <property type="match status" value="1"/>
</dbReference>
<proteinExistence type="predicted"/>
<dbReference type="NCBIfam" id="NF040713">
    <property type="entry name" value="ZapE"/>
    <property type="match status" value="1"/>
</dbReference>
<keyword evidence="1" id="KW-0547">Nucleotide-binding</keyword>
<comment type="caution">
    <text evidence="3">The sequence shown here is derived from an EMBL/GenBank/DDBJ whole genome shotgun (WGS) entry which is preliminary data.</text>
</comment>
<dbReference type="Pfam" id="PF03969">
    <property type="entry name" value="AFG1_ATPase"/>
    <property type="match status" value="1"/>
</dbReference>
<protein>
    <submittedName>
        <fullName evidence="3">Cell division protein ZapE</fullName>
    </submittedName>
</protein>
<keyword evidence="4" id="KW-1185">Reference proteome</keyword>
<dbReference type="GO" id="GO:0051301">
    <property type="term" value="P:cell division"/>
    <property type="evidence" value="ECO:0007669"/>
    <property type="project" value="UniProtKB-KW"/>
</dbReference>
<name>A0ABU2AZ40_9MICC</name>
<sequence>MEIAQTLPSQTVASALLEIESLTGTTLDASQRRLATAVIELLHRSPQGSHAPADVPTGYFVYGPPGRGKTWLMSQLFERASYPAETKRHVHFHDFFRNLQQQLGPGTSMRKAIEATLTELLAGTELFFFDELHVHDPGSAALLNNLLAEIAERGIPTLITSNYEPEGLLPDVMFHHVIEPSITILREQFVVEELDGGTDYRSLAAPRSGGFASGHWLTLGPGQATQDALLSVGEIAPGSDEVVTVLEGHRALQASAVRGSQIWFDFANLLGTRSVTHDYLELAEQFDAWRLTDVPRLSRMDPASRQRLVTLIDVLVERDRPLIVCAEVSREELVDIADPPPDLFRTQSRLQLLQ</sequence>
<gene>
    <name evidence="3" type="ORF">J2S62_000876</name>
</gene>
<organism evidence="3 4">
    <name type="scientific">Enteractinococcus fodinae</name>
    <dbReference type="NCBI Taxonomy" id="684663"/>
    <lineage>
        <taxon>Bacteria</taxon>
        <taxon>Bacillati</taxon>
        <taxon>Actinomycetota</taxon>
        <taxon>Actinomycetes</taxon>
        <taxon>Micrococcales</taxon>
        <taxon>Micrococcaceae</taxon>
    </lineage>
</organism>
<keyword evidence="2" id="KW-0067">ATP-binding</keyword>
<evidence type="ECO:0000313" key="3">
    <source>
        <dbReference type="EMBL" id="MDR7346619.1"/>
    </source>
</evidence>
<evidence type="ECO:0000256" key="2">
    <source>
        <dbReference type="ARBA" id="ARBA00022840"/>
    </source>
</evidence>
<dbReference type="Proteomes" id="UP001183794">
    <property type="component" value="Unassembled WGS sequence"/>
</dbReference>
<reference evidence="3 4" key="1">
    <citation type="submission" date="2023-07" db="EMBL/GenBank/DDBJ databases">
        <title>Sequencing the genomes of 1000 actinobacteria strains.</title>
        <authorList>
            <person name="Klenk H.-P."/>
        </authorList>
    </citation>
    <scope>NUCLEOTIDE SEQUENCE [LARGE SCALE GENOMIC DNA]</scope>
    <source>
        <strain evidence="3 4">DSM 22966</strain>
    </source>
</reference>
<keyword evidence="3" id="KW-0131">Cell cycle</keyword>
<dbReference type="InterPro" id="IPR027417">
    <property type="entry name" value="P-loop_NTPase"/>
</dbReference>
<evidence type="ECO:0000313" key="4">
    <source>
        <dbReference type="Proteomes" id="UP001183794"/>
    </source>
</evidence>
<dbReference type="InterPro" id="IPR005654">
    <property type="entry name" value="ATPase_AFG1-like"/>
</dbReference>
<dbReference type="PANTHER" id="PTHR12169:SF6">
    <property type="entry name" value="AFG1-LIKE ATPASE"/>
    <property type="match status" value="1"/>
</dbReference>
<keyword evidence="3" id="KW-0132">Cell division</keyword>
<accession>A0ABU2AZ40</accession>